<keyword evidence="8 11" id="KW-0413">Isomerase</keyword>
<feature type="domain" description="Alpha-D-phosphohexomutase alpha/beta/alpha" evidence="16">
    <location>
        <begin position="127"/>
        <end position="179"/>
    </location>
</feature>
<dbReference type="InterPro" id="IPR016657">
    <property type="entry name" value="PAGM"/>
</dbReference>
<dbReference type="InterPro" id="IPR005843">
    <property type="entry name" value="A-D-PHexomutase_C"/>
</dbReference>
<feature type="binding site" evidence="14">
    <location>
        <position position="288"/>
    </location>
    <ligand>
        <name>Mg(2+)</name>
        <dbReference type="ChEBI" id="CHEBI:18420"/>
    </ligand>
</feature>
<dbReference type="GO" id="GO:0000287">
    <property type="term" value="F:magnesium ion binding"/>
    <property type="evidence" value="ECO:0007669"/>
    <property type="project" value="InterPro"/>
</dbReference>
<dbReference type="Gene3D" id="3.40.120.10">
    <property type="entry name" value="Alpha-D-Glucose-1,6-Bisphosphate, subunit A, domain 3"/>
    <property type="match status" value="3"/>
</dbReference>
<keyword evidence="22" id="KW-1267">Proteomics identification</keyword>
<dbReference type="GO" id="GO:0006048">
    <property type="term" value="P:UDP-N-acetylglucosamine biosynthetic process"/>
    <property type="evidence" value="ECO:0000318"/>
    <property type="project" value="GO_Central"/>
</dbReference>
<dbReference type="STRING" id="6239.F21D5.1.1"/>
<evidence type="ECO:0000256" key="8">
    <source>
        <dbReference type="ARBA" id="ARBA00023235"/>
    </source>
</evidence>
<evidence type="ECO:0000259" key="17">
    <source>
        <dbReference type="Pfam" id="PF21404"/>
    </source>
</evidence>
<keyword evidence="6 11" id="KW-0479">Metal-binding</keyword>
<evidence type="ECO:0000256" key="9">
    <source>
        <dbReference type="ARBA" id="ARBA00031926"/>
    </source>
</evidence>
<evidence type="ECO:0007829" key="22">
    <source>
        <dbReference type="PeptideAtlas" id="Q19680"/>
    </source>
</evidence>
<dbReference type="PANTHER" id="PTHR45955:SF1">
    <property type="entry name" value="PHOSPHOACETYLGLUCOSAMINE MUTASE"/>
    <property type="match status" value="1"/>
</dbReference>
<protein>
    <recommendedName>
        <fullName evidence="4 11">Phosphoacetylglucosamine mutase</fullName>
        <shortName evidence="11">PAGM</shortName>
        <ecNumber evidence="4 11">5.4.2.3</ecNumber>
    </recommendedName>
    <alternativeName>
        <fullName evidence="10 11">Acetylglucosamine phosphomutase</fullName>
    </alternativeName>
    <alternativeName>
        <fullName evidence="9 11">N-acetylglucosamine-phosphate mutase</fullName>
    </alternativeName>
</protein>
<dbReference type="InterPro" id="IPR016066">
    <property type="entry name" value="A-D-PHexomutase_CS"/>
</dbReference>
<dbReference type="Pfam" id="PF21405">
    <property type="entry name" value="AMG1_II"/>
    <property type="match status" value="1"/>
</dbReference>
<feature type="binding site" description="via phosphate group" evidence="14">
    <location>
        <position position="73"/>
    </location>
    <ligand>
        <name>Mg(2+)</name>
        <dbReference type="ChEBI" id="CHEBI:18420"/>
    </ligand>
</feature>
<feature type="binding site" evidence="13">
    <location>
        <position position="521"/>
    </location>
    <ligand>
        <name>substrate</name>
    </ligand>
</feature>
<dbReference type="FunFam" id="3.40.120.10:FF:000013">
    <property type="entry name" value="Phosphoacetylglucosamine mutase"/>
    <property type="match status" value="1"/>
</dbReference>
<dbReference type="OrthoDB" id="1928at2759"/>
<reference evidence="19 20" key="1">
    <citation type="journal article" date="1998" name="Science">
        <title>Genome sequence of the nematode C. elegans: a platform for investigating biology.</title>
        <authorList>
            <consortium name="The C. elegans sequencing consortium"/>
            <person name="Sulson J.E."/>
            <person name="Waterston R."/>
        </authorList>
    </citation>
    <scope>NUCLEOTIDE SEQUENCE [LARGE SCALE GENOMIC DNA]</scope>
    <source>
        <strain evidence="19 20">Bristol N2</strain>
    </source>
</reference>
<dbReference type="AlphaFoldDB" id="Q19680"/>
<keyword evidence="5" id="KW-0597">Phosphoprotein</keyword>
<accession>Q19680</accession>
<feature type="binding site" evidence="14">
    <location>
        <position position="286"/>
    </location>
    <ligand>
        <name>Mg(2+)</name>
        <dbReference type="ChEBI" id="CHEBI:18420"/>
    </ligand>
</feature>
<dbReference type="WormBase" id="F21D5.1">
    <property type="protein sequence ID" value="CE03244"/>
    <property type="gene ID" value="WBGene00009006"/>
    <property type="gene designation" value="pgm-3"/>
</dbReference>
<dbReference type="SMR" id="Q19680"/>
<keyword evidence="7 11" id="KW-0460">Magnesium</keyword>
<dbReference type="PhylomeDB" id="Q19680"/>
<dbReference type="Reactome" id="R-CEL-446210">
    <property type="pathway name" value="Synthesis of UDP-N-acetyl-glucosamine"/>
</dbReference>
<dbReference type="PANTHER" id="PTHR45955">
    <property type="entry name" value="PHOSPHOACETYLGLUCOSAMINE MUTASE"/>
    <property type="match status" value="1"/>
</dbReference>
<keyword evidence="20" id="KW-1185">Reference proteome</keyword>
<comment type="similarity">
    <text evidence="3 11">Belongs to the phosphohexose mutase family.</text>
</comment>
<feature type="binding site" evidence="14">
    <location>
        <position position="290"/>
    </location>
    <ligand>
        <name>Mg(2+)</name>
        <dbReference type="ChEBI" id="CHEBI:18420"/>
    </ligand>
</feature>
<evidence type="ECO:0000313" key="20">
    <source>
        <dbReference type="Proteomes" id="UP000001940"/>
    </source>
</evidence>
<comment type="pathway">
    <text evidence="2 11">Nucleotide-sugar biosynthesis; UDP-N-acetyl-alpha-D-glucosamine biosynthesis; N-acetyl-alpha-D-glucosamine 1-phosphate from alpha-D-glucosamine 6-phosphate (route I): step 2/2.</text>
</comment>
<evidence type="ECO:0000256" key="1">
    <source>
        <dbReference type="ARBA" id="ARBA00000558"/>
    </source>
</evidence>
<evidence type="ECO:0000256" key="11">
    <source>
        <dbReference type="PIRNR" id="PIRNR016408"/>
    </source>
</evidence>
<dbReference type="InterPro" id="IPR016055">
    <property type="entry name" value="A-D-PHexomutase_a/b/a-I/II/III"/>
</dbReference>
<feature type="domain" description="Phosphoacetylglucosamine mutase AMG1" evidence="18">
    <location>
        <begin position="187"/>
        <end position="292"/>
    </location>
</feature>
<dbReference type="UCSC" id="F21D5.1.1">
    <property type="organism name" value="c. elegans"/>
</dbReference>
<dbReference type="EMBL" id="BX284604">
    <property type="protein sequence ID" value="CAA91032.1"/>
    <property type="molecule type" value="Genomic_DNA"/>
</dbReference>
<comment type="catalytic activity">
    <reaction evidence="1 11">
        <text>N-acetyl-alpha-D-glucosamine 1-phosphate = N-acetyl-D-glucosamine 6-phosphate</text>
        <dbReference type="Rhea" id="RHEA:23804"/>
        <dbReference type="ChEBI" id="CHEBI:57513"/>
        <dbReference type="ChEBI" id="CHEBI:57776"/>
        <dbReference type="EC" id="5.4.2.3"/>
    </reaction>
</comment>
<dbReference type="RefSeq" id="NP_501500.1">
    <property type="nucleotide sequence ID" value="NM_069099.8"/>
</dbReference>
<dbReference type="CDD" id="cd03086">
    <property type="entry name" value="PGM3"/>
    <property type="match status" value="1"/>
</dbReference>
<evidence type="ECO:0000313" key="21">
    <source>
        <dbReference type="WormBase" id="F21D5.1"/>
    </source>
</evidence>
<evidence type="ECO:0000256" key="4">
    <source>
        <dbReference type="ARBA" id="ARBA00012731"/>
    </source>
</evidence>
<dbReference type="FunFam" id="3.30.310.50:FF:000003">
    <property type="entry name" value="Phosphoacetylglucosamine mutase"/>
    <property type="match status" value="1"/>
</dbReference>
<dbReference type="UniPathway" id="UPA00113">
    <property type="reaction ID" value="UER00530"/>
</dbReference>
<dbReference type="Pfam" id="PF02878">
    <property type="entry name" value="PGM_PMM_I"/>
    <property type="match status" value="2"/>
</dbReference>
<dbReference type="eggNOG" id="KOG2537">
    <property type="taxonomic scope" value="Eukaryota"/>
</dbReference>
<dbReference type="FunCoup" id="Q19680">
    <property type="interactions" value="2456"/>
</dbReference>
<dbReference type="SUPFAM" id="SSF53738">
    <property type="entry name" value="Phosphoglucomutase, first 3 domains"/>
    <property type="match status" value="3"/>
</dbReference>
<dbReference type="KEGG" id="cel:CELE_F21D5.1"/>
<dbReference type="PeptideAtlas" id="Q19680"/>
<dbReference type="EC" id="5.4.2.3" evidence="4 11"/>
<evidence type="ECO:0000256" key="13">
    <source>
        <dbReference type="PIRSR" id="PIRSR016408-2"/>
    </source>
</evidence>
<comment type="function">
    <text evidence="11">Catalyzes the conversion of GlcNAc-6-P into GlcNAc-1-P during the synthesis of uridine diphosphate/UDP-GlcNAc, a sugar nucleotide critical to multiple glycosylation pathways including protein N- and O-glycosylation.</text>
</comment>
<dbReference type="SUPFAM" id="SSF55957">
    <property type="entry name" value="Phosphoglucomutase, C-terminal domain"/>
    <property type="match status" value="1"/>
</dbReference>
<feature type="binding site" evidence="13">
    <location>
        <begin position="512"/>
        <end position="516"/>
    </location>
    <ligand>
        <name>substrate</name>
    </ligand>
</feature>
<organism evidence="19 20">
    <name type="scientific">Caenorhabditis elegans</name>
    <dbReference type="NCBI Taxonomy" id="6239"/>
    <lineage>
        <taxon>Eukaryota</taxon>
        <taxon>Metazoa</taxon>
        <taxon>Ecdysozoa</taxon>
        <taxon>Nematoda</taxon>
        <taxon>Chromadorea</taxon>
        <taxon>Rhabditida</taxon>
        <taxon>Rhabditina</taxon>
        <taxon>Rhabditomorpha</taxon>
        <taxon>Rhabditoidea</taxon>
        <taxon>Rhabditidae</taxon>
        <taxon>Peloderinae</taxon>
        <taxon>Caenorhabditis</taxon>
    </lineage>
</organism>
<dbReference type="OMA" id="WEAYATK"/>
<evidence type="ECO:0000313" key="19">
    <source>
        <dbReference type="EMBL" id="CAA91032.1"/>
    </source>
</evidence>
<dbReference type="GO" id="GO:0005975">
    <property type="term" value="P:carbohydrate metabolic process"/>
    <property type="evidence" value="ECO:0007669"/>
    <property type="project" value="InterPro"/>
</dbReference>
<dbReference type="InterPro" id="IPR049023">
    <property type="entry name" value="AMG1_II"/>
</dbReference>
<dbReference type="InterPro" id="IPR005844">
    <property type="entry name" value="A-D-PHexomutase_a/b/a-I"/>
</dbReference>
<dbReference type="InterPro" id="IPR049022">
    <property type="entry name" value="AMG1_III"/>
</dbReference>
<gene>
    <name evidence="19 21" type="primary">pgm-3</name>
    <name evidence="19" type="ORF">CELE_F21D5.1</name>
    <name evidence="21" type="ORF">F21D5.1</name>
</gene>
<comment type="cofactor">
    <cofactor evidence="11 14">
        <name>Mg(2+)</name>
        <dbReference type="ChEBI" id="CHEBI:18420"/>
    </cofactor>
    <text evidence="11 14">Binds 1 Mg(2+) ion per subunit.</text>
</comment>
<name>Q19680_CAEEL</name>
<dbReference type="PROSITE" id="PS00710">
    <property type="entry name" value="PGM_PMM"/>
    <property type="match status" value="1"/>
</dbReference>
<dbReference type="GO" id="GO:0004610">
    <property type="term" value="F:phosphoacetylglucosamine mutase activity"/>
    <property type="evidence" value="ECO:0000318"/>
    <property type="project" value="GO_Central"/>
</dbReference>
<dbReference type="CTD" id="177678"/>
<proteinExistence type="evidence at protein level"/>
<dbReference type="Pfam" id="PF21404">
    <property type="entry name" value="AMG1_III"/>
    <property type="match status" value="1"/>
</dbReference>
<evidence type="ECO:0000256" key="14">
    <source>
        <dbReference type="PIRSR" id="PIRSR016408-3"/>
    </source>
</evidence>
<evidence type="ECO:0000256" key="2">
    <source>
        <dbReference type="ARBA" id="ARBA00004865"/>
    </source>
</evidence>
<feature type="binding site" evidence="13">
    <location>
        <begin position="390"/>
        <end position="392"/>
    </location>
    <ligand>
        <name>substrate</name>
    </ligand>
</feature>
<dbReference type="PIRSF" id="PIRSF016408">
    <property type="entry name" value="PAGM"/>
    <property type="match status" value="1"/>
</dbReference>
<dbReference type="InterPro" id="IPR036900">
    <property type="entry name" value="A-D-PHexomutase_C_sf"/>
</dbReference>
<dbReference type="PIR" id="T21194">
    <property type="entry name" value="T21194"/>
</dbReference>
<dbReference type="GeneID" id="177678"/>
<evidence type="ECO:0000256" key="10">
    <source>
        <dbReference type="ARBA" id="ARBA00032065"/>
    </source>
</evidence>
<evidence type="ECO:0000256" key="6">
    <source>
        <dbReference type="ARBA" id="ARBA00022723"/>
    </source>
</evidence>
<dbReference type="PaxDb" id="6239-F21D5.1"/>
<feature type="domain" description="Alpha-D-phosphohexomutase alpha/beta/alpha" evidence="16">
    <location>
        <begin position="55"/>
        <end position="95"/>
    </location>
</feature>
<evidence type="ECO:0000256" key="7">
    <source>
        <dbReference type="ARBA" id="ARBA00022842"/>
    </source>
</evidence>
<dbReference type="Proteomes" id="UP000001940">
    <property type="component" value="Chromosome IV"/>
</dbReference>
<evidence type="ECO:0000256" key="12">
    <source>
        <dbReference type="PIRSR" id="PIRSR016408-1"/>
    </source>
</evidence>
<evidence type="ECO:0000256" key="5">
    <source>
        <dbReference type="ARBA" id="ARBA00022553"/>
    </source>
</evidence>
<dbReference type="Bgee" id="WBGene00009006">
    <property type="expression patterns" value="Expressed in adult organism and 4 other cell types or tissues"/>
</dbReference>
<evidence type="ECO:0000259" key="15">
    <source>
        <dbReference type="Pfam" id="PF00408"/>
    </source>
</evidence>
<evidence type="ECO:0000259" key="16">
    <source>
        <dbReference type="Pfam" id="PF02878"/>
    </source>
</evidence>
<dbReference type="InParanoid" id="Q19680"/>
<dbReference type="AGR" id="WB:WBGene00009006"/>
<dbReference type="HOGENOM" id="CLU_022890_1_0_1"/>
<dbReference type="Pfam" id="PF00408">
    <property type="entry name" value="PGM_PMM_IV"/>
    <property type="match status" value="1"/>
</dbReference>
<evidence type="ECO:0000259" key="18">
    <source>
        <dbReference type="Pfam" id="PF21405"/>
    </source>
</evidence>
<sequence>MDLTVPVEYSRAGNTTHSGNVHAIQDDEKFSYGTAGFRFKSEKLPFIVFRCAYVASLRARQLNSAIGVMITASHNPSCDNGVKLVDPSGDMLNEQWEIYATEVVNATDAELPAAVRALEKQISVGKTQLSRVVCGMDTRCSGPCLMNAARAGAALFNVQFDDIGVVSTPMLHYAVKAFNEPKFAEPTHDGYYSAIADSFKKLYEITEEPKDSRYQPKVIVDCANGVGAPRFRNLLERIPSSLLEVEFRNESEELNQGCGADFVKISQKLPANFSPTAAEPKCASFDGDADRLMYFRAKASENSESNDAELFDGDKIAVLIVTYIREQLKDYENSTPMERLRLGIVQTAYANGSSTRYIREKLGIEPIIVPTGVKHLHEAASEFDIGIYFEANGHGTVVFSEIFDRIIRRTPTESLPLRRLALFSRVINETVGDAFADLLAVEAVLRHYGWSMDDWAEKLYRDVPNVQIKVPVIDRSIFKTTNAEQTLVKPVGIQKMIDTDVAKYNNSRAFIRPSGTENIVRVYAEADTVENTLQLGKSLEQVVLNLCNSN</sequence>
<feature type="domain" description="Alpha-D-phosphohexomutase C-terminal" evidence="15">
    <location>
        <begin position="493"/>
        <end position="531"/>
    </location>
</feature>
<dbReference type="Gene3D" id="3.30.310.50">
    <property type="entry name" value="Alpha-D-phosphohexomutase, C-terminal domain"/>
    <property type="match status" value="1"/>
</dbReference>
<feature type="domain" description="Phosphoacetylglucosamine mutase AMG1" evidence="17">
    <location>
        <begin position="312"/>
        <end position="450"/>
    </location>
</feature>
<evidence type="ECO:0000256" key="3">
    <source>
        <dbReference type="ARBA" id="ARBA00010231"/>
    </source>
</evidence>
<feature type="active site" description="Phosphoserine intermediate" evidence="12">
    <location>
        <position position="73"/>
    </location>
</feature>